<dbReference type="Proteomes" id="UP000243797">
    <property type="component" value="Unassembled WGS sequence"/>
</dbReference>
<comment type="subcellular location">
    <subcellularLocation>
        <location evidence="1">Nucleus</location>
    </subcellularLocation>
</comment>
<feature type="region of interest" description="Disordered" evidence="13">
    <location>
        <begin position="1"/>
        <end position="190"/>
    </location>
</feature>
<dbReference type="SMART" id="SM00490">
    <property type="entry name" value="HELICc"/>
    <property type="match status" value="1"/>
</dbReference>
<dbReference type="Pfam" id="PF13907">
    <property type="entry name" value="CHD1-like_C"/>
    <property type="match status" value="1"/>
</dbReference>
<keyword evidence="9" id="KW-0238">DNA-binding</keyword>
<dbReference type="Gene3D" id="1.10.10.60">
    <property type="entry name" value="Homeodomain-like"/>
    <property type="match status" value="1"/>
</dbReference>
<feature type="region of interest" description="Disordered" evidence="13">
    <location>
        <begin position="414"/>
        <end position="433"/>
    </location>
</feature>
<dbReference type="CDD" id="cd18659">
    <property type="entry name" value="CD2_tandem"/>
    <property type="match status" value="1"/>
</dbReference>
<feature type="compositionally biased region" description="Basic and acidic residues" evidence="13">
    <location>
        <begin position="1041"/>
        <end position="1051"/>
    </location>
</feature>
<keyword evidence="5" id="KW-0547">Nucleotide-binding</keyword>
<dbReference type="InterPro" id="IPR038718">
    <property type="entry name" value="SNF2-like_sf"/>
</dbReference>
<name>A0A2K1QXY5_9PEZI</name>
<dbReference type="InterPro" id="IPR027417">
    <property type="entry name" value="P-loop_NTPase"/>
</dbReference>
<feature type="compositionally biased region" description="Basic and acidic residues" evidence="13">
    <location>
        <begin position="87"/>
        <end position="101"/>
    </location>
</feature>
<dbReference type="InterPro" id="IPR000953">
    <property type="entry name" value="Chromo/chromo_shadow_dom"/>
</dbReference>
<dbReference type="InterPro" id="IPR016197">
    <property type="entry name" value="Chromo-like_dom_sf"/>
</dbReference>
<dbReference type="Pfam" id="PF00385">
    <property type="entry name" value="Chromo"/>
    <property type="match status" value="1"/>
</dbReference>
<dbReference type="CDD" id="cd18793">
    <property type="entry name" value="SF2_C_SNF"/>
    <property type="match status" value="1"/>
</dbReference>
<feature type="region of interest" description="Disordered" evidence="13">
    <location>
        <begin position="1305"/>
        <end position="1424"/>
    </location>
</feature>
<evidence type="ECO:0000256" key="6">
    <source>
        <dbReference type="ARBA" id="ARBA00022801"/>
    </source>
</evidence>
<dbReference type="PROSITE" id="PS50013">
    <property type="entry name" value="CHROMO_2"/>
    <property type="match status" value="2"/>
</dbReference>
<comment type="subunit">
    <text evidence="3">Component of the NuA4 histone acetyltransferase complex.</text>
</comment>
<feature type="compositionally biased region" description="Polar residues" evidence="13">
    <location>
        <begin position="1572"/>
        <end position="1590"/>
    </location>
</feature>
<dbReference type="GO" id="GO:0005524">
    <property type="term" value="F:ATP binding"/>
    <property type="evidence" value="ECO:0007669"/>
    <property type="project" value="UniProtKB-KW"/>
</dbReference>
<feature type="domain" description="Chromo" evidence="14">
    <location>
        <begin position="259"/>
        <end position="320"/>
    </location>
</feature>
<feature type="domain" description="Helicase ATP-binding" evidence="15">
    <location>
        <begin position="456"/>
        <end position="627"/>
    </location>
</feature>
<feature type="compositionally biased region" description="Low complexity" evidence="13">
    <location>
        <begin position="177"/>
        <end position="187"/>
    </location>
</feature>
<evidence type="ECO:0000256" key="12">
    <source>
        <dbReference type="SAM" id="Coils"/>
    </source>
</evidence>
<evidence type="ECO:0000256" key="13">
    <source>
        <dbReference type="SAM" id="MobiDB-lite"/>
    </source>
</evidence>
<feature type="compositionally biased region" description="Basic residues" evidence="13">
    <location>
        <begin position="125"/>
        <end position="134"/>
    </location>
</feature>
<keyword evidence="10" id="KW-0804">Transcription</keyword>
<feature type="domain" description="Chromo" evidence="14">
    <location>
        <begin position="357"/>
        <end position="418"/>
    </location>
</feature>
<evidence type="ECO:0000259" key="15">
    <source>
        <dbReference type="PROSITE" id="PS51192"/>
    </source>
</evidence>
<evidence type="ECO:0000256" key="4">
    <source>
        <dbReference type="ARBA" id="ARBA00022737"/>
    </source>
</evidence>
<keyword evidence="18" id="KW-1185">Reference proteome</keyword>
<dbReference type="PANTHER" id="PTHR45623:SF14">
    <property type="entry name" value="CHROMODOMAIN-HELICASE-DNA-BINDING PROTEIN 1"/>
    <property type="match status" value="1"/>
</dbReference>
<dbReference type="OrthoDB" id="5857104at2759"/>
<dbReference type="InterPro" id="IPR001650">
    <property type="entry name" value="Helicase_C-like"/>
</dbReference>
<evidence type="ECO:0000313" key="17">
    <source>
        <dbReference type="EMBL" id="PNS19773.1"/>
    </source>
</evidence>
<evidence type="ECO:0000256" key="11">
    <source>
        <dbReference type="ARBA" id="ARBA00023242"/>
    </source>
</evidence>
<feature type="region of interest" description="Disordered" evidence="13">
    <location>
        <begin position="1506"/>
        <end position="1535"/>
    </location>
</feature>
<dbReference type="Gene3D" id="3.40.50.300">
    <property type="entry name" value="P-loop containing nucleotide triphosphate hydrolases"/>
    <property type="match status" value="1"/>
</dbReference>
<dbReference type="GO" id="GO:0016887">
    <property type="term" value="F:ATP hydrolysis activity"/>
    <property type="evidence" value="ECO:0007669"/>
    <property type="project" value="TreeGrafter"/>
</dbReference>
<evidence type="ECO:0000313" key="18">
    <source>
        <dbReference type="Proteomes" id="UP000243797"/>
    </source>
</evidence>
<comment type="similarity">
    <text evidence="2">Belongs to the SNF2/RAD54 helicase family.</text>
</comment>
<keyword evidence="11" id="KW-0539">Nucleus</keyword>
<evidence type="ECO:0000256" key="8">
    <source>
        <dbReference type="ARBA" id="ARBA00023015"/>
    </source>
</evidence>
<dbReference type="InterPro" id="IPR025260">
    <property type="entry name" value="CHD1-like_C"/>
</dbReference>
<feature type="region of interest" description="Disordered" evidence="13">
    <location>
        <begin position="1030"/>
        <end position="1056"/>
    </location>
</feature>
<dbReference type="SUPFAM" id="SSF52540">
    <property type="entry name" value="P-loop containing nucleoside triphosphate hydrolases"/>
    <property type="match status" value="2"/>
</dbReference>
<feature type="compositionally biased region" description="Polar residues" evidence="13">
    <location>
        <begin position="1514"/>
        <end position="1535"/>
    </location>
</feature>
<dbReference type="GO" id="GO:0034728">
    <property type="term" value="P:nucleosome organization"/>
    <property type="evidence" value="ECO:0007669"/>
    <property type="project" value="TreeGrafter"/>
</dbReference>
<evidence type="ECO:0000256" key="1">
    <source>
        <dbReference type="ARBA" id="ARBA00004123"/>
    </source>
</evidence>
<dbReference type="InterPro" id="IPR056302">
    <property type="entry name" value="CHD1-2/Hrp3_HTH"/>
</dbReference>
<dbReference type="Pfam" id="PF23588">
    <property type="entry name" value="HTH_CHD1_Hrp3"/>
    <property type="match status" value="1"/>
</dbReference>
<keyword evidence="4" id="KW-0677">Repeat</keyword>
<dbReference type="FunCoup" id="A0A2K1QXY5">
    <property type="interactions" value="809"/>
</dbReference>
<evidence type="ECO:0000256" key="9">
    <source>
        <dbReference type="ARBA" id="ARBA00023125"/>
    </source>
</evidence>
<dbReference type="Gene3D" id="2.40.50.40">
    <property type="match status" value="2"/>
</dbReference>
<dbReference type="SMART" id="SM01176">
    <property type="entry name" value="DUF4208"/>
    <property type="match status" value="1"/>
</dbReference>
<proteinExistence type="inferred from homology"/>
<feature type="compositionally biased region" description="Basic and acidic residues" evidence="13">
    <location>
        <begin position="1341"/>
        <end position="1363"/>
    </location>
</feature>
<dbReference type="InterPro" id="IPR023780">
    <property type="entry name" value="Chromo_domain"/>
</dbReference>
<dbReference type="GO" id="GO:0042393">
    <property type="term" value="F:histone binding"/>
    <property type="evidence" value="ECO:0007669"/>
    <property type="project" value="TreeGrafter"/>
</dbReference>
<dbReference type="Gene3D" id="3.40.50.10810">
    <property type="entry name" value="Tandem AAA-ATPase domain"/>
    <property type="match status" value="1"/>
</dbReference>
<evidence type="ECO:0000256" key="2">
    <source>
        <dbReference type="ARBA" id="ARBA00007025"/>
    </source>
</evidence>
<evidence type="ECO:0000256" key="7">
    <source>
        <dbReference type="ARBA" id="ARBA00022840"/>
    </source>
</evidence>
<keyword evidence="8" id="KW-0805">Transcription regulation</keyword>
<dbReference type="Pfam" id="PF18196">
    <property type="entry name" value="Cdh1_DBD_1"/>
    <property type="match status" value="1"/>
</dbReference>
<feature type="region of interest" description="Disordered" evidence="13">
    <location>
        <begin position="1565"/>
        <end position="1607"/>
    </location>
</feature>
<comment type="caution">
    <text evidence="17">The sequence shown here is derived from an EMBL/GenBank/DDBJ whole genome shotgun (WGS) entry which is preliminary data.</text>
</comment>
<dbReference type="SMART" id="SM00298">
    <property type="entry name" value="CHROMO"/>
    <property type="match status" value="2"/>
</dbReference>
<dbReference type="PROSITE" id="PS00598">
    <property type="entry name" value="CHROMO_1"/>
    <property type="match status" value="1"/>
</dbReference>
<dbReference type="EMBL" id="NKHZ01000029">
    <property type="protein sequence ID" value="PNS19773.1"/>
    <property type="molecule type" value="Genomic_DNA"/>
</dbReference>
<dbReference type="InterPro" id="IPR041150">
    <property type="entry name" value="Cdh1_DBD"/>
</dbReference>
<keyword evidence="12" id="KW-0175">Coiled coil</keyword>
<feature type="coiled-coil region" evidence="12">
    <location>
        <begin position="1119"/>
        <end position="1150"/>
    </location>
</feature>
<dbReference type="InParanoid" id="A0A2K1QXY5"/>
<protein>
    <recommendedName>
        <fullName evidence="19">Chromodomain helicase hrp3</fullName>
    </recommendedName>
</protein>
<sequence>MSLPNGRSSSVEDQHPHISSKSPRSESELSEPDPEVIEGITLDNEEAAESMEDAGQDIDTSESDQEEDAEGEEDADYDLDSPQPEDDAVRPDRSSSDDSIRPAKRKASVDEEELMLQNPELYGLRRSHRARPTRRVIQSDSDDDDSSDINVGRARKRLKSAATSRPASNHASTARHSGSGSDSDVYGGARGRDFAKKHRRLQAAASRDSPSLADVRFSSRRAAKVSNYNENEDDDMFEEDDDDNTTQNYWVAAVEDNSPAIDVILNHRLKEGADASTAEKHDYEFFIKWQGKAHYHATFEPWSALTTFRGFRRLENYFRKIVREEQIILTDPDTAPEEREKWNLERETYLDALDDYTRVERVIGARDGEEEDTEYYVKWKGLPYESCTWEDASLVSELAQGEIDRYLDRTSKLPISDKRESNPSTRSPYRPFRTQPDYVKHGQLREFQITGVNFLAHNWCNGNNVVLADEMGLGKTVQTVSFMNWLRHDRGQQGPFLVIVPLSTMPAWADTLNNWAPDINYVVYNGNEASRRIIQEYELLVDGNPRKVKFHVLLTTYEYILIDNGFLSQLKWQFMAVDEAHRLKNKESQLYIKLMDFQIPSRLLITGTPLQNNLTELSSLMNFLMPGMVKLDDDIDLSSDTAKQKLDDLNHAIQPYMIRRTKQKVENDLPPKTEKIIRVELSDVQLDYYKNILTRNYSALNAGAKGQKQSLLNIMMELKKASNHPFMFPNAEDRILGGKDSREEQLKALITSSGKMMLLDQLLTKMKKDNHRVLIFSQMVKMLDILGDYLHLRGHQFQRLDGTIPSAARRQAIDHFNAPDSKDFCFCLSTRAGGLGINLMTADTVILFDSDWNPQADLQAMARAHRIGQKNPVTIYRLVSKDTVEEEVLERARNKLMLEYITIHRAITDKDAKQINDTLNKAGVGTVEPSSSDDISRILKRRGQKMFEQTGNQKKLEELDIDAVLANAEEHTTEQDQGITADGGEEFLKSFEYTDVKIDLEWDEIIPKEQLEKIKEEERRKEEAKYLESVIEANQPRKRKAPGDDTREQRAAKKRARDLAVEAAADVESDNESVVGKDPKRPLNEKEVRNLIRAFERYGSIDDRQEELIRDARLVGRDINVLKDTLNKVLDECNRLLKEEEDRIRHIERETNKPITKKDKKAVLFDYRGVKRLNAETLTERPIEMRMLRDVVNNTSDWRNFRLPEASKPAHYTAPWGAREDGMLMVGINKYGYGAWTAIRDDPDLNMQDKFFLEEHRVGNKEERDKADDKNIKSPGAVHLVRRSNYLLSVLKDKTSNGTNMAARRALENHHRNNKKHRMSNSGGRMESGSPAPSAMHKLHRENSDRHRSHSQFDSRSSVDRRLGPNSHSNGSPKHMKRPNGEHRHEERKPHGLSNGTSASSSSSLRGTDERAKQRLRPIRDNLEHVSKASRHLIPDKDQRLKVIKQSLLAFGRHISLEKRKDGAVDEGRLWDYIADHYWPQGKNSKSASRVTGDMIHKMYRKMEDKEKVHDGTTKNGTTPVKTATENAGGKQESTTAEAIALVKSETPAASATATSDVKVEEQATLSKADAASNTTTQGVRNEESATTLAVSADVKMLDDDKEDGEI</sequence>
<dbReference type="PROSITE" id="PS51192">
    <property type="entry name" value="HELICASE_ATP_BIND_1"/>
    <property type="match status" value="1"/>
</dbReference>
<evidence type="ECO:0000256" key="10">
    <source>
        <dbReference type="ARBA" id="ARBA00023163"/>
    </source>
</evidence>
<dbReference type="GO" id="GO:0003677">
    <property type="term" value="F:DNA binding"/>
    <property type="evidence" value="ECO:0007669"/>
    <property type="project" value="UniProtKB-KW"/>
</dbReference>
<evidence type="ECO:0008006" key="19">
    <source>
        <dbReference type="Google" id="ProtNLM"/>
    </source>
</evidence>
<accession>A0A2K1QXY5</accession>
<dbReference type="GO" id="GO:0005634">
    <property type="term" value="C:nucleus"/>
    <property type="evidence" value="ECO:0007669"/>
    <property type="project" value="UniProtKB-SubCell"/>
</dbReference>
<dbReference type="InterPro" id="IPR000330">
    <property type="entry name" value="SNF2_N"/>
</dbReference>
<dbReference type="SUPFAM" id="SSF54160">
    <property type="entry name" value="Chromo domain-like"/>
    <property type="match status" value="2"/>
</dbReference>
<gene>
    <name evidence="17" type="ORF">CAC42_7740</name>
</gene>
<evidence type="ECO:0000259" key="16">
    <source>
        <dbReference type="PROSITE" id="PS51194"/>
    </source>
</evidence>
<dbReference type="FunFam" id="3.40.50.300:FF:000130">
    <property type="entry name" value="Chromodomain-helicase-DNA-binding protein 2 isoform 1"/>
    <property type="match status" value="1"/>
</dbReference>
<dbReference type="InterPro" id="IPR023779">
    <property type="entry name" value="Chromodomain_CS"/>
</dbReference>
<evidence type="ECO:0000256" key="3">
    <source>
        <dbReference type="ARBA" id="ARBA00011353"/>
    </source>
</evidence>
<dbReference type="SMART" id="SM00487">
    <property type="entry name" value="DEXDc"/>
    <property type="match status" value="1"/>
</dbReference>
<dbReference type="InterPro" id="IPR014001">
    <property type="entry name" value="Helicase_ATP-bd"/>
</dbReference>
<dbReference type="GO" id="GO:0140658">
    <property type="term" value="F:ATP-dependent chromatin remodeler activity"/>
    <property type="evidence" value="ECO:0007669"/>
    <property type="project" value="TreeGrafter"/>
</dbReference>
<dbReference type="GO" id="GO:0003682">
    <property type="term" value="F:chromatin binding"/>
    <property type="evidence" value="ECO:0007669"/>
    <property type="project" value="TreeGrafter"/>
</dbReference>
<feature type="compositionally biased region" description="Basic and acidic residues" evidence="13">
    <location>
        <begin position="1407"/>
        <end position="1424"/>
    </location>
</feature>
<keyword evidence="7" id="KW-0067">ATP-binding</keyword>
<feature type="domain" description="Helicase C-terminal" evidence="16">
    <location>
        <begin position="758"/>
        <end position="919"/>
    </location>
</feature>
<dbReference type="InterPro" id="IPR049730">
    <property type="entry name" value="SNF2/RAD54-like_C"/>
</dbReference>
<organism evidence="17 18">
    <name type="scientific">Sphaceloma murrayae</name>
    <dbReference type="NCBI Taxonomy" id="2082308"/>
    <lineage>
        <taxon>Eukaryota</taxon>
        <taxon>Fungi</taxon>
        <taxon>Dikarya</taxon>
        <taxon>Ascomycota</taxon>
        <taxon>Pezizomycotina</taxon>
        <taxon>Dothideomycetes</taxon>
        <taxon>Dothideomycetidae</taxon>
        <taxon>Myriangiales</taxon>
        <taxon>Elsinoaceae</taxon>
        <taxon>Sphaceloma</taxon>
    </lineage>
</organism>
<dbReference type="Gene3D" id="6.10.140.1440">
    <property type="match status" value="1"/>
</dbReference>
<dbReference type="STRING" id="2082308.A0A2K1QXY5"/>
<feature type="compositionally biased region" description="Basic and acidic residues" evidence="13">
    <location>
        <begin position="1379"/>
        <end position="1390"/>
    </location>
</feature>
<keyword evidence="6" id="KW-0378">Hydrolase</keyword>
<reference evidence="17 18" key="1">
    <citation type="submission" date="2017-06" db="EMBL/GenBank/DDBJ databases">
        <title>Draft genome sequence of a variant of Elsinoe murrayae.</title>
        <authorList>
            <person name="Cheng Q."/>
        </authorList>
    </citation>
    <scope>NUCLEOTIDE SEQUENCE [LARGE SCALE GENOMIC DNA]</scope>
    <source>
        <strain evidence="17 18">CQ-2017a</strain>
    </source>
</reference>
<dbReference type="Pfam" id="PF00271">
    <property type="entry name" value="Helicase_C"/>
    <property type="match status" value="1"/>
</dbReference>
<feature type="compositionally biased region" description="Acidic residues" evidence="13">
    <location>
        <begin position="43"/>
        <end position="86"/>
    </location>
</feature>
<evidence type="ECO:0000259" key="14">
    <source>
        <dbReference type="PROSITE" id="PS50013"/>
    </source>
</evidence>
<dbReference type="PROSITE" id="PS51194">
    <property type="entry name" value="HELICASE_CTER"/>
    <property type="match status" value="1"/>
</dbReference>
<dbReference type="GO" id="GO:0000785">
    <property type="term" value="C:chromatin"/>
    <property type="evidence" value="ECO:0007669"/>
    <property type="project" value="TreeGrafter"/>
</dbReference>
<dbReference type="Pfam" id="PF00176">
    <property type="entry name" value="SNF2-rel_dom"/>
    <property type="match status" value="1"/>
</dbReference>
<dbReference type="PANTHER" id="PTHR45623">
    <property type="entry name" value="CHROMODOMAIN-HELICASE-DNA-BINDING PROTEIN 3-RELATED-RELATED"/>
    <property type="match status" value="1"/>
</dbReference>
<evidence type="ECO:0000256" key="5">
    <source>
        <dbReference type="ARBA" id="ARBA00022741"/>
    </source>
</evidence>
<feature type="compositionally biased region" description="Polar residues" evidence="13">
    <location>
        <begin position="161"/>
        <end position="176"/>
    </location>
</feature>